<accession>A0ABT5VTQ7</accession>
<organism evidence="2 3">
    <name type="scientific">Paralabilibaculum antarcticum</name>
    <dbReference type="NCBI Taxonomy" id="2912572"/>
    <lineage>
        <taxon>Bacteria</taxon>
        <taxon>Pseudomonadati</taxon>
        <taxon>Bacteroidota</taxon>
        <taxon>Bacteroidia</taxon>
        <taxon>Marinilabiliales</taxon>
        <taxon>Marinifilaceae</taxon>
        <taxon>Paralabilibaculum</taxon>
    </lineage>
</organism>
<dbReference type="InterPro" id="IPR008979">
    <property type="entry name" value="Galactose-bd-like_sf"/>
</dbReference>
<dbReference type="PROSITE" id="PS50022">
    <property type="entry name" value="FA58C_3"/>
    <property type="match status" value="1"/>
</dbReference>
<keyword evidence="3" id="KW-1185">Reference proteome</keyword>
<sequence length="520" mass="59358">MKSFYLIISVYCFLLLLVLFTGCSKDDTPEIEDPKPEEEESFKYTSEKEYNLNVVYFIPTDVEERKESHRRLSEILLHGQEFYKNNMQGYGFGNKTFNMLVDQSKDRVKIIYLNGKYPTLNYPYEGGGAKVIEEVDAYFAANAGEKNSEHTLILTPVVDHDNPDVPFYGWGRYCFALDYTEMDVKYFGKNSKRGNDATKYIGGLLHELGHGLNLPHNKEKLSETVIKSKGTALMGSGNYTYGKTPTFLTEASCAILNNCQVISDYEDVFYTSVSLQINNISASYNNGQLNISGAFTTDESVNYVCFYNDPATDNADYDAVSWASPVIGGNTFNISMPIDELHQKENTPYVLRLRFCHANGEISKFSYSYRLKNGEPVIEFGDKENYDRANWQVIDFSSEENNEVASNVLDGDANTFWHSRWSQNATTFPHYLVIDMNKVLDVKGFSFLQRDGMRKVKDIEILVSTDNTQWESLGDFQLKDVNTLHHINLVEKKSFRYFKFIANSAFDGQQYAAMAEIKCF</sequence>
<dbReference type="InterPro" id="IPR000421">
    <property type="entry name" value="FA58C"/>
</dbReference>
<gene>
    <name evidence="2" type="ORF">L3049_12325</name>
</gene>
<dbReference type="SUPFAM" id="SSF55486">
    <property type="entry name" value="Metalloproteases ('zincins'), catalytic domain"/>
    <property type="match status" value="1"/>
</dbReference>
<evidence type="ECO:0000313" key="2">
    <source>
        <dbReference type="EMBL" id="MDE5418793.1"/>
    </source>
</evidence>
<dbReference type="SUPFAM" id="SSF49785">
    <property type="entry name" value="Galactose-binding domain-like"/>
    <property type="match status" value="1"/>
</dbReference>
<comment type="caution">
    <text evidence="2">The sequence shown here is derived from an EMBL/GenBank/DDBJ whole genome shotgun (WGS) entry which is preliminary data.</text>
</comment>
<dbReference type="EMBL" id="JAKJSC010000002">
    <property type="protein sequence ID" value="MDE5418793.1"/>
    <property type="molecule type" value="Genomic_DNA"/>
</dbReference>
<dbReference type="Pfam" id="PF00754">
    <property type="entry name" value="F5_F8_type_C"/>
    <property type="match status" value="1"/>
</dbReference>
<evidence type="ECO:0000313" key="3">
    <source>
        <dbReference type="Proteomes" id="UP001528920"/>
    </source>
</evidence>
<dbReference type="Proteomes" id="UP001528920">
    <property type="component" value="Unassembled WGS sequence"/>
</dbReference>
<evidence type="ECO:0000259" key="1">
    <source>
        <dbReference type="PROSITE" id="PS50022"/>
    </source>
</evidence>
<protein>
    <submittedName>
        <fullName evidence="2">Discoidin domain-containing protein</fullName>
    </submittedName>
</protein>
<dbReference type="RefSeq" id="WP_275110125.1">
    <property type="nucleotide sequence ID" value="NZ_JAKJSC010000002.1"/>
</dbReference>
<reference evidence="2 3" key="1">
    <citation type="submission" date="2022-01" db="EMBL/GenBank/DDBJ databases">
        <title>Labilibaculum sp. nov, a marine bacterium isolated from Antarctica.</title>
        <authorList>
            <person name="Dai W."/>
        </authorList>
    </citation>
    <scope>NUCLEOTIDE SEQUENCE [LARGE SCALE GENOMIC DNA]</scope>
    <source>
        <strain evidence="2 3">DW002</strain>
    </source>
</reference>
<dbReference type="PROSITE" id="PS51257">
    <property type="entry name" value="PROKAR_LIPOPROTEIN"/>
    <property type="match status" value="1"/>
</dbReference>
<dbReference type="Gene3D" id="2.60.120.260">
    <property type="entry name" value="Galactose-binding domain-like"/>
    <property type="match status" value="1"/>
</dbReference>
<name>A0ABT5VTQ7_9BACT</name>
<feature type="domain" description="F5/8 type C" evidence="1">
    <location>
        <begin position="375"/>
        <end position="520"/>
    </location>
</feature>
<proteinExistence type="predicted"/>